<evidence type="ECO:0000256" key="5">
    <source>
        <dbReference type="ARBA" id="ARBA00022840"/>
    </source>
</evidence>
<comment type="catalytic activity">
    <reaction evidence="7">
        <text>shikimate + ATP = 3-phosphoshikimate + ADP + H(+)</text>
        <dbReference type="Rhea" id="RHEA:13121"/>
        <dbReference type="ChEBI" id="CHEBI:15378"/>
        <dbReference type="ChEBI" id="CHEBI:30616"/>
        <dbReference type="ChEBI" id="CHEBI:36208"/>
        <dbReference type="ChEBI" id="CHEBI:145989"/>
        <dbReference type="ChEBI" id="CHEBI:456216"/>
        <dbReference type="EC" id="2.7.1.71"/>
    </reaction>
</comment>
<dbReference type="Proteomes" id="UP000602759">
    <property type="component" value="Unassembled WGS sequence"/>
</dbReference>
<accession>A0ABR7YJ37</accession>
<dbReference type="EMBL" id="JACOIK010000001">
    <property type="protein sequence ID" value="MBD1431203.1"/>
    <property type="molecule type" value="Genomic_DNA"/>
</dbReference>
<keyword evidence="1 7" id="KW-0028">Amino-acid biosynthesis</keyword>
<feature type="binding site" evidence="7">
    <location>
        <position position="141"/>
    </location>
    <ligand>
        <name>substrate</name>
    </ligand>
</feature>
<feature type="binding site" evidence="7">
    <location>
        <begin position="12"/>
        <end position="17"/>
    </location>
    <ligand>
        <name>ATP</name>
        <dbReference type="ChEBI" id="CHEBI:30616"/>
    </ligand>
</feature>
<feature type="binding site" evidence="7">
    <location>
        <position position="79"/>
    </location>
    <ligand>
        <name>substrate</name>
    </ligand>
</feature>
<keyword evidence="7" id="KW-0460">Magnesium</keyword>
<sequence length="173" mass="19766">MDKPIFLIGFMGSGKTTLGKKLANHLSMQFIDLDHLIVERIGMSIPEYFTAYGEQNFRELESQMLKEQQGKRAVVSTGGGSPCFFDNMQWILENGIAVYLYLTPKALYNRLQQSNIASRPALQGLRDEALLQFIEEKLGEREFFYKQAHIQIDQLNSSLDTICQSIETYAENK</sequence>
<keyword evidence="5 7" id="KW-0067">ATP-binding</keyword>
<dbReference type="PANTHER" id="PTHR21087">
    <property type="entry name" value="SHIKIMATE KINASE"/>
    <property type="match status" value="1"/>
</dbReference>
<dbReference type="InterPro" id="IPR031322">
    <property type="entry name" value="Shikimate/glucono_kinase"/>
</dbReference>
<dbReference type="InterPro" id="IPR000623">
    <property type="entry name" value="Shikimate_kinase/TSH1"/>
</dbReference>
<evidence type="ECO:0000256" key="6">
    <source>
        <dbReference type="ARBA" id="ARBA00023141"/>
    </source>
</evidence>
<protein>
    <recommendedName>
        <fullName evidence="7">Shikimate kinase</fullName>
        <shortName evidence="7">SK</shortName>
        <ecNumber evidence="7">2.7.1.71</ecNumber>
    </recommendedName>
</protein>
<comment type="caution">
    <text evidence="7">Lacks conserved residue(s) required for the propagation of feature annotation.</text>
</comment>
<dbReference type="SUPFAM" id="SSF52540">
    <property type="entry name" value="P-loop containing nucleoside triphosphate hydrolases"/>
    <property type="match status" value="1"/>
</dbReference>
<dbReference type="Pfam" id="PF01202">
    <property type="entry name" value="SKI"/>
    <property type="match status" value="1"/>
</dbReference>
<evidence type="ECO:0000313" key="9">
    <source>
        <dbReference type="Proteomes" id="UP000602759"/>
    </source>
</evidence>
<feature type="binding site" evidence="7">
    <location>
        <position position="58"/>
    </location>
    <ligand>
        <name>substrate</name>
    </ligand>
</feature>
<dbReference type="PANTHER" id="PTHR21087:SF16">
    <property type="entry name" value="SHIKIMATE KINASE 1, CHLOROPLASTIC"/>
    <property type="match status" value="1"/>
</dbReference>
<reference evidence="8 9" key="1">
    <citation type="submission" date="2020-08" db="EMBL/GenBank/DDBJ databases">
        <title>Sphingobacterium sp. DN00404 isolated from aquaculture water.</title>
        <authorList>
            <person name="Zhang M."/>
        </authorList>
    </citation>
    <scope>NUCLEOTIDE SEQUENCE [LARGE SCALE GENOMIC DNA]</scope>
    <source>
        <strain evidence="8 9">DN00404</strain>
    </source>
</reference>
<comment type="caution">
    <text evidence="8">The sequence shown here is derived from an EMBL/GenBank/DDBJ whole genome shotgun (WGS) entry which is preliminary data.</text>
</comment>
<keyword evidence="9" id="KW-1185">Reference proteome</keyword>
<proteinExistence type="inferred from homology"/>
<keyword evidence="7" id="KW-0479">Metal-binding</keyword>
<keyword evidence="4 7" id="KW-0418">Kinase</keyword>
<comment type="subunit">
    <text evidence="7">Monomer.</text>
</comment>
<organism evidence="8 9">
    <name type="scientific">Sphingobacterium micropteri</name>
    <dbReference type="NCBI Taxonomy" id="2763501"/>
    <lineage>
        <taxon>Bacteria</taxon>
        <taxon>Pseudomonadati</taxon>
        <taxon>Bacteroidota</taxon>
        <taxon>Sphingobacteriia</taxon>
        <taxon>Sphingobacteriales</taxon>
        <taxon>Sphingobacteriaceae</taxon>
        <taxon>Sphingobacterium</taxon>
    </lineage>
</organism>
<evidence type="ECO:0000256" key="1">
    <source>
        <dbReference type="ARBA" id="ARBA00022605"/>
    </source>
</evidence>
<comment type="cofactor">
    <cofactor evidence="7">
        <name>Mg(2+)</name>
        <dbReference type="ChEBI" id="CHEBI:18420"/>
    </cofactor>
    <text evidence="7">Binds 1 Mg(2+) ion per subunit.</text>
</comment>
<dbReference type="GO" id="GO:0016301">
    <property type="term" value="F:kinase activity"/>
    <property type="evidence" value="ECO:0007669"/>
    <property type="project" value="UniProtKB-KW"/>
</dbReference>
<dbReference type="EC" id="2.7.1.71" evidence="7"/>
<evidence type="ECO:0000256" key="3">
    <source>
        <dbReference type="ARBA" id="ARBA00022741"/>
    </source>
</evidence>
<name>A0ABR7YJ37_9SPHI</name>
<evidence type="ECO:0000256" key="7">
    <source>
        <dbReference type="HAMAP-Rule" id="MF_00109"/>
    </source>
</evidence>
<keyword evidence="2 7" id="KW-0808">Transferase</keyword>
<comment type="similarity">
    <text evidence="7">Belongs to the shikimate kinase family.</text>
</comment>
<keyword evidence="3 7" id="KW-0547">Nucleotide-binding</keyword>
<feature type="binding site" evidence="7">
    <location>
        <position position="34"/>
    </location>
    <ligand>
        <name>substrate</name>
    </ligand>
</feature>
<evidence type="ECO:0000256" key="4">
    <source>
        <dbReference type="ARBA" id="ARBA00022777"/>
    </source>
</evidence>
<keyword evidence="6 7" id="KW-0057">Aromatic amino acid biosynthesis</keyword>
<dbReference type="Gene3D" id="3.40.50.300">
    <property type="entry name" value="P-loop containing nucleotide triphosphate hydrolases"/>
    <property type="match status" value="1"/>
</dbReference>
<feature type="binding site" evidence="7">
    <location>
        <position position="119"/>
    </location>
    <ligand>
        <name>ATP</name>
        <dbReference type="ChEBI" id="CHEBI:30616"/>
    </ligand>
</feature>
<dbReference type="HAMAP" id="MF_00109">
    <property type="entry name" value="Shikimate_kinase"/>
    <property type="match status" value="1"/>
</dbReference>
<comment type="subcellular location">
    <subcellularLocation>
        <location evidence="7">Cytoplasm</location>
    </subcellularLocation>
</comment>
<evidence type="ECO:0000313" key="8">
    <source>
        <dbReference type="EMBL" id="MBD1431203.1"/>
    </source>
</evidence>
<dbReference type="InterPro" id="IPR027417">
    <property type="entry name" value="P-loop_NTPase"/>
</dbReference>
<dbReference type="CDD" id="cd00464">
    <property type="entry name" value="SK"/>
    <property type="match status" value="1"/>
</dbReference>
<dbReference type="RefSeq" id="WP_190992249.1">
    <property type="nucleotide sequence ID" value="NZ_JACOIK010000001.1"/>
</dbReference>
<keyword evidence="7" id="KW-0963">Cytoplasm</keyword>
<comment type="pathway">
    <text evidence="7">Metabolic intermediate biosynthesis; chorismate biosynthesis; chorismate from D-erythrose 4-phosphate and phosphoenolpyruvate: step 5/7.</text>
</comment>
<gene>
    <name evidence="7" type="primary">aroK</name>
    <name evidence="8" type="ORF">H8B06_00055</name>
</gene>
<comment type="function">
    <text evidence="7">Catalyzes the specific phosphorylation of the 3-hydroxyl group of shikimic acid using ATP as a cosubstrate.</text>
</comment>
<evidence type="ECO:0000256" key="2">
    <source>
        <dbReference type="ARBA" id="ARBA00022679"/>
    </source>
</evidence>
<dbReference type="PRINTS" id="PR01100">
    <property type="entry name" value="SHIKIMTKNASE"/>
</dbReference>
<feature type="binding site" evidence="7">
    <location>
        <position position="16"/>
    </location>
    <ligand>
        <name>Mg(2+)</name>
        <dbReference type="ChEBI" id="CHEBI:18420"/>
    </ligand>
</feature>